<keyword evidence="3 5" id="KW-1133">Transmembrane helix</keyword>
<proteinExistence type="predicted"/>
<feature type="transmembrane region" description="Helical" evidence="5">
    <location>
        <begin position="138"/>
        <end position="156"/>
    </location>
</feature>
<sequence length="168" mass="18181">MSQITKTQNSSGSERLRGVALATENRITGYLRRWSVPILRSCLGAVFVWFGALKVADATPVADLVAGTVPWLDRSWFVPVLGGVEVLLGIGLLLGRFTTVVCALLVGHLCGTFLVLVMEPQLAFQRDNPLLLTTVGEFVVKNLVLISAALVIAAWSDRPARRARPSQV</sequence>
<dbReference type="EMBL" id="BAABAB010000016">
    <property type="protein sequence ID" value="GAA3621554.1"/>
    <property type="molecule type" value="Genomic_DNA"/>
</dbReference>
<feature type="transmembrane region" description="Helical" evidence="5">
    <location>
        <begin position="38"/>
        <end position="56"/>
    </location>
</feature>
<protein>
    <recommendedName>
        <fullName evidence="8">DoxX protein</fullName>
    </recommendedName>
</protein>
<evidence type="ECO:0000256" key="5">
    <source>
        <dbReference type="SAM" id="Phobius"/>
    </source>
</evidence>
<comment type="subcellular location">
    <subcellularLocation>
        <location evidence="1">Membrane</location>
        <topology evidence="1">Multi-pass membrane protein</topology>
    </subcellularLocation>
</comment>
<name>A0ABP7A1A5_9ACTN</name>
<comment type="caution">
    <text evidence="6">The sequence shown here is derived from an EMBL/GenBank/DDBJ whole genome shotgun (WGS) entry which is preliminary data.</text>
</comment>
<keyword evidence="2 5" id="KW-0812">Transmembrane</keyword>
<dbReference type="Pfam" id="PF07681">
    <property type="entry name" value="DoxX"/>
    <property type="match status" value="1"/>
</dbReference>
<evidence type="ECO:0000313" key="7">
    <source>
        <dbReference type="Proteomes" id="UP001501490"/>
    </source>
</evidence>
<organism evidence="6 7">
    <name type="scientific">Microlunatus ginsengisoli</name>
    <dbReference type="NCBI Taxonomy" id="363863"/>
    <lineage>
        <taxon>Bacteria</taxon>
        <taxon>Bacillati</taxon>
        <taxon>Actinomycetota</taxon>
        <taxon>Actinomycetes</taxon>
        <taxon>Propionibacteriales</taxon>
        <taxon>Propionibacteriaceae</taxon>
        <taxon>Microlunatus</taxon>
    </lineage>
</organism>
<evidence type="ECO:0008006" key="8">
    <source>
        <dbReference type="Google" id="ProtNLM"/>
    </source>
</evidence>
<feature type="transmembrane region" description="Helical" evidence="5">
    <location>
        <begin position="101"/>
        <end position="118"/>
    </location>
</feature>
<accession>A0ABP7A1A5</accession>
<dbReference type="InterPro" id="IPR032808">
    <property type="entry name" value="DoxX"/>
</dbReference>
<evidence type="ECO:0000313" key="6">
    <source>
        <dbReference type="EMBL" id="GAA3621554.1"/>
    </source>
</evidence>
<dbReference type="RefSeq" id="WP_344804908.1">
    <property type="nucleotide sequence ID" value="NZ_BAABAB010000016.1"/>
</dbReference>
<evidence type="ECO:0000256" key="2">
    <source>
        <dbReference type="ARBA" id="ARBA00022692"/>
    </source>
</evidence>
<feature type="transmembrane region" description="Helical" evidence="5">
    <location>
        <begin position="76"/>
        <end position="94"/>
    </location>
</feature>
<keyword evidence="7" id="KW-1185">Reference proteome</keyword>
<evidence type="ECO:0000256" key="1">
    <source>
        <dbReference type="ARBA" id="ARBA00004141"/>
    </source>
</evidence>
<evidence type="ECO:0000256" key="3">
    <source>
        <dbReference type="ARBA" id="ARBA00022989"/>
    </source>
</evidence>
<gene>
    <name evidence="6" type="ORF">GCM10022236_24890</name>
</gene>
<evidence type="ECO:0000256" key="4">
    <source>
        <dbReference type="ARBA" id="ARBA00023136"/>
    </source>
</evidence>
<dbReference type="Proteomes" id="UP001501490">
    <property type="component" value="Unassembled WGS sequence"/>
</dbReference>
<reference evidence="7" key="1">
    <citation type="journal article" date="2019" name="Int. J. Syst. Evol. Microbiol.">
        <title>The Global Catalogue of Microorganisms (GCM) 10K type strain sequencing project: providing services to taxonomists for standard genome sequencing and annotation.</title>
        <authorList>
            <consortium name="The Broad Institute Genomics Platform"/>
            <consortium name="The Broad Institute Genome Sequencing Center for Infectious Disease"/>
            <person name="Wu L."/>
            <person name="Ma J."/>
        </authorList>
    </citation>
    <scope>NUCLEOTIDE SEQUENCE [LARGE SCALE GENOMIC DNA]</scope>
    <source>
        <strain evidence="7">JCM 16929</strain>
    </source>
</reference>
<keyword evidence="4 5" id="KW-0472">Membrane</keyword>